<keyword evidence="3" id="KW-0804">Transcription</keyword>
<dbReference type="InterPro" id="IPR036388">
    <property type="entry name" value="WH-like_DNA-bd_sf"/>
</dbReference>
<feature type="region of interest" description="Disordered" evidence="4">
    <location>
        <begin position="1"/>
        <end position="22"/>
    </location>
</feature>
<feature type="domain" description="HTH hxlR-type" evidence="5">
    <location>
        <begin position="38"/>
        <end position="136"/>
    </location>
</feature>
<protein>
    <submittedName>
        <fullName evidence="6">DNA-binding HxlR family transcriptional regulator</fullName>
    </submittedName>
</protein>
<evidence type="ECO:0000256" key="4">
    <source>
        <dbReference type="SAM" id="MobiDB-lite"/>
    </source>
</evidence>
<feature type="compositionally biased region" description="Low complexity" evidence="4">
    <location>
        <begin position="13"/>
        <end position="22"/>
    </location>
</feature>
<proteinExistence type="predicted"/>
<evidence type="ECO:0000256" key="1">
    <source>
        <dbReference type="ARBA" id="ARBA00023015"/>
    </source>
</evidence>
<evidence type="ECO:0000313" key="6">
    <source>
        <dbReference type="EMBL" id="NYE86126.1"/>
    </source>
</evidence>
<dbReference type="Gene3D" id="1.10.10.10">
    <property type="entry name" value="Winged helix-like DNA-binding domain superfamily/Winged helix DNA-binding domain"/>
    <property type="match status" value="1"/>
</dbReference>
<dbReference type="Proteomes" id="UP000542125">
    <property type="component" value="Unassembled WGS sequence"/>
</dbReference>
<name>A0A7Y9IZQ3_9BURK</name>
<dbReference type="EMBL" id="JACBYR010000004">
    <property type="protein sequence ID" value="NYE86126.1"/>
    <property type="molecule type" value="Genomic_DNA"/>
</dbReference>
<keyword evidence="7" id="KW-1185">Reference proteome</keyword>
<evidence type="ECO:0000256" key="2">
    <source>
        <dbReference type="ARBA" id="ARBA00023125"/>
    </source>
</evidence>
<dbReference type="RefSeq" id="WP_179590910.1">
    <property type="nucleotide sequence ID" value="NZ_JACBYR010000004.1"/>
</dbReference>
<organism evidence="6 7">
    <name type="scientific">Pigmentiphaga litoralis</name>
    <dbReference type="NCBI Taxonomy" id="516702"/>
    <lineage>
        <taxon>Bacteria</taxon>
        <taxon>Pseudomonadati</taxon>
        <taxon>Pseudomonadota</taxon>
        <taxon>Betaproteobacteria</taxon>
        <taxon>Burkholderiales</taxon>
        <taxon>Alcaligenaceae</taxon>
        <taxon>Pigmentiphaga</taxon>
    </lineage>
</organism>
<keyword evidence="2 6" id="KW-0238">DNA-binding</keyword>
<dbReference type="PANTHER" id="PTHR33204">
    <property type="entry name" value="TRANSCRIPTIONAL REGULATOR, MARR FAMILY"/>
    <property type="match status" value="1"/>
</dbReference>
<evidence type="ECO:0000259" key="5">
    <source>
        <dbReference type="PROSITE" id="PS51118"/>
    </source>
</evidence>
<dbReference type="GO" id="GO:0003677">
    <property type="term" value="F:DNA binding"/>
    <property type="evidence" value="ECO:0007669"/>
    <property type="project" value="UniProtKB-KW"/>
</dbReference>
<dbReference type="PANTHER" id="PTHR33204:SF37">
    <property type="entry name" value="HTH-TYPE TRANSCRIPTIONAL REGULATOR YODB"/>
    <property type="match status" value="1"/>
</dbReference>
<sequence>MTSSTQLPVESTPASLAAPPALSLSDKMQRGDVMAAECPSRQVLQHLTSRWGVLVLITLLQGTQRFSQLRRKIGGINERMLAQTLQWLEADAMVHRRSFNTVPPHVEYTLTPLGAEAAEKVRDLVDWLETHMPDIAEAGQAGRPSGASDKAA</sequence>
<dbReference type="PROSITE" id="PS51118">
    <property type="entry name" value="HTH_HXLR"/>
    <property type="match status" value="1"/>
</dbReference>
<gene>
    <name evidence="6" type="ORF">FHW18_005452</name>
</gene>
<dbReference type="AlphaFoldDB" id="A0A7Y9IZQ3"/>
<evidence type="ECO:0000256" key="3">
    <source>
        <dbReference type="ARBA" id="ARBA00023163"/>
    </source>
</evidence>
<accession>A0A7Y9IZQ3</accession>
<evidence type="ECO:0000313" key="7">
    <source>
        <dbReference type="Proteomes" id="UP000542125"/>
    </source>
</evidence>
<reference evidence="6 7" key="1">
    <citation type="submission" date="2020-07" db="EMBL/GenBank/DDBJ databases">
        <title>Genomic Encyclopedia of Type Strains, Phase IV (KMG-V): Genome sequencing to study the core and pangenomes of soil and plant-associated prokaryotes.</title>
        <authorList>
            <person name="Whitman W."/>
        </authorList>
    </citation>
    <scope>NUCLEOTIDE SEQUENCE [LARGE SCALE GENOMIC DNA]</scope>
    <source>
        <strain evidence="6 7">SAS40</strain>
    </source>
</reference>
<dbReference type="InterPro" id="IPR002577">
    <property type="entry name" value="HTH_HxlR"/>
</dbReference>
<dbReference type="InterPro" id="IPR036390">
    <property type="entry name" value="WH_DNA-bd_sf"/>
</dbReference>
<dbReference type="Pfam" id="PF01638">
    <property type="entry name" value="HxlR"/>
    <property type="match status" value="1"/>
</dbReference>
<dbReference type="SUPFAM" id="SSF46785">
    <property type="entry name" value="Winged helix' DNA-binding domain"/>
    <property type="match status" value="1"/>
</dbReference>
<keyword evidence="1" id="KW-0805">Transcription regulation</keyword>
<comment type="caution">
    <text evidence="6">The sequence shown here is derived from an EMBL/GenBank/DDBJ whole genome shotgun (WGS) entry which is preliminary data.</text>
</comment>